<dbReference type="InterPro" id="IPR025282">
    <property type="entry name" value="DUF4214"/>
</dbReference>
<gene>
    <name evidence="4" type="ORF">HNP82_001850</name>
</gene>
<feature type="domain" description="BIG2" evidence="3">
    <location>
        <begin position="486"/>
        <end position="564"/>
    </location>
</feature>
<feature type="chain" id="PRO_5031096863" evidence="2">
    <location>
        <begin position="29"/>
        <end position="815"/>
    </location>
</feature>
<dbReference type="InterPro" id="IPR003343">
    <property type="entry name" value="Big_2"/>
</dbReference>
<keyword evidence="5" id="KW-1185">Reference proteome</keyword>
<dbReference type="Gene3D" id="2.60.40.1080">
    <property type="match status" value="1"/>
</dbReference>
<dbReference type="InterPro" id="IPR008964">
    <property type="entry name" value="Invasin/intimin_cell_adhesion"/>
</dbReference>
<feature type="region of interest" description="Disordered" evidence="1">
    <location>
        <begin position="35"/>
        <end position="74"/>
    </location>
</feature>
<dbReference type="Pfam" id="PF02368">
    <property type="entry name" value="Big_2"/>
    <property type="match status" value="1"/>
</dbReference>
<dbReference type="EMBL" id="JACHFW010000006">
    <property type="protein sequence ID" value="MBB5264722.1"/>
    <property type="molecule type" value="Genomic_DNA"/>
</dbReference>
<feature type="signal peptide" evidence="2">
    <location>
        <begin position="1"/>
        <end position="28"/>
    </location>
</feature>
<dbReference type="AlphaFoldDB" id="A0A7W8HAB0"/>
<comment type="caution">
    <text evidence="4">The sequence shown here is derived from an EMBL/GenBank/DDBJ whole genome shotgun (WGS) entry which is preliminary data.</text>
</comment>
<dbReference type="Pfam" id="PF13946">
    <property type="entry name" value="DUF4214"/>
    <property type="match status" value="2"/>
</dbReference>
<proteinExistence type="predicted"/>
<evidence type="ECO:0000313" key="5">
    <source>
        <dbReference type="Proteomes" id="UP000543642"/>
    </source>
</evidence>
<feature type="compositionally biased region" description="Polar residues" evidence="1">
    <location>
        <begin position="61"/>
        <end position="74"/>
    </location>
</feature>
<accession>A0A7W8HAB0</accession>
<keyword evidence="2" id="KW-0732">Signal</keyword>
<reference evidence="4 5" key="1">
    <citation type="submission" date="2020-08" db="EMBL/GenBank/DDBJ databases">
        <title>Genomic Encyclopedia of Type Strains, Phase IV (KMG-IV): sequencing the most valuable type-strain genomes for metagenomic binning, comparative biology and taxonomic classification.</title>
        <authorList>
            <person name="Goeker M."/>
        </authorList>
    </citation>
    <scope>NUCLEOTIDE SEQUENCE [LARGE SCALE GENOMIC DNA]</scope>
    <source>
        <strain evidence="4 5">DSM 106146</strain>
    </source>
</reference>
<dbReference type="RefSeq" id="WP_183773592.1">
    <property type="nucleotide sequence ID" value="NZ_JACHFW010000006.1"/>
</dbReference>
<evidence type="ECO:0000259" key="3">
    <source>
        <dbReference type="SMART" id="SM00635"/>
    </source>
</evidence>
<evidence type="ECO:0000256" key="1">
    <source>
        <dbReference type="SAM" id="MobiDB-lite"/>
    </source>
</evidence>
<evidence type="ECO:0000256" key="2">
    <source>
        <dbReference type="SAM" id="SignalP"/>
    </source>
</evidence>
<dbReference type="Gene3D" id="2.60.120.380">
    <property type="match status" value="3"/>
</dbReference>
<sequence>MKGKIIKTVIAVGLAFSMTFNTGIPALANSNMAETETGQVETYDASEDGESTDETTEESIQDTGTVESTGENIQDTYAQETKSIEIQTEETQMPESQTVTETEQAVTVETETVLQTQLESETIEIDSFAGSSIATATSISLGKTYQGMVSETNKKNYYKFTIPSSGRVTNTAIAHAGGINYFIYDSAGNEVYHGDPGWNSTTGQSSVDDTIDLTKGTYYFAVIYSWMDGSYSFNLSFGSANESFTETNGGTNNSMARANGISLNTSYKGQIAGNDTIDYYKFTIGSSGRITNYATAEIATINYYIYDTSGNELYHGYSERNSVTGQSSIEDTIDLTKGTYYFAVAQNYGTGNYSFKLQFASAGESFTETGNGTDNTMATARNISLGKTYKGQIAVNDDKDYYKFTVSSTGRYVNTATAYMRGVNYYIYDLSGHEVYHGDAVWNETLRYSSITDKFELEKGTYYFVVTRYLDYGNGNYSFKLSSYAQVTGISLNKSNATLTEKGQTLQLTASVKPDNATNKDVEWSSSDSSVASVNDHGLVTAKNNGTATITAKTKENEKTARCVVTVYNMSTEGASGFVYRLYTNMLNRQPDISGHSSWVSVLQKRDDTGAGVAWGFVFSTEVKNQNLSNTEFVKRLYRTFLDREADSAGLSSWVKQLDNGISREMIFKGFAESAEFTSICRSYGITRGNVNLAAPRDQNAGVTMFVFRCYQKALGRNADTSGLNNWANVLLTHKETPKQVAHGFIFSPEMNSKNLSNREFIKVLYRVFLDREADSAGLESWVRVLEQEGKSREHVFNGFADSPEFQKIVASYGL</sequence>
<organism evidence="4 5">
    <name type="scientific">Catenibacillus scindens</name>
    <dbReference type="NCBI Taxonomy" id="673271"/>
    <lineage>
        <taxon>Bacteria</taxon>
        <taxon>Bacillati</taxon>
        <taxon>Bacillota</taxon>
        <taxon>Clostridia</taxon>
        <taxon>Lachnospirales</taxon>
        <taxon>Lachnospiraceae</taxon>
        <taxon>Catenibacillus</taxon>
    </lineage>
</organism>
<dbReference type="InterPro" id="IPR038255">
    <property type="entry name" value="PBS_linker_sf"/>
</dbReference>
<evidence type="ECO:0000313" key="4">
    <source>
        <dbReference type="EMBL" id="MBB5264722.1"/>
    </source>
</evidence>
<dbReference type="SMART" id="SM00635">
    <property type="entry name" value="BID_2"/>
    <property type="match status" value="1"/>
</dbReference>
<name>A0A7W8HAB0_9FIRM</name>
<dbReference type="Proteomes" id="UP000543642">
    <property type="component" value="Unassembled WGS sequence"/>
</dbReference>
<feature type="compositionally biased region" description="Acidic residues" evidence="1">
    <location>
        <begin position="44"/>
        <end position="60"/>
    </location>
</feature>
<dbReference type="SUPFAM" id="SSF89260">
    <property type="entry name" value="Collagen-binding domain"/>
    <property type="match status" value="3"/>
</dbReference>
<dbReference type="SUPFAM" id="SSF49373">
    <property type="entry name" value="Invasin/intimin cell-adhesion fragments"/>
    <property type="match status" value="1"/>
</dbReference>
<protein>
    <submittedName>
        <fullName evidence="4">Uncharacterized protein YjdB/acylphosphatase</fullName>
    </submittedName>
</protein>
<dbReference type="Gene3D" id="1.10.3130.20">
    <property type="entry name" value="Phycobilisome linker domain"/>
    <property type="match status" value="2"/>
</dbReference>